<dbReference type="Proteomes" id="UP000223913">
    <property type="component" value="Unassembled WGS sequence"/>
</dbReference>
<dbReference type="Pfam" id="PF04402">
    <property type="entry name" value="SIMPL"/>
    <property type="match status" value="1"/>
</dbReference>
<keyword evidence="1" id="KW-0732">Signal</keyword>
<sequence>MVNYRNRFEAIFLLITASLFLFSCSRPAAATDKPGANTMLIKATGEIEAVPDMATFSIDLTCQRRNAKDAKVCLLEQSDDLTTTLLSLGIERADLQTTVISMHKNYNWTKSTRVFAGYNGTTSMIVTVRNIDLLDTLYTELLDNRDLQIGYITYAHSDMDSLRALAYLEALQQADVLSQKLLQELSLEQKKIRNIANVDISARTAAVRNASELVEEAQATSNVQDQSMTVHSGLIKIRAQLFVDYWIS</sequence>
<gene>
    <name evidence="2" type="ORF">CRP01_06105</name>
</gene>
<dbReference type="InterPro" id="IPR007497">
    <property type="entry name" value="SIMPL/DUF541"/>
</dbReference>
<protein>
    <recommendedName>
        <fullName evidence="4">DUF541 domain-containing protein</fullName>
    </recommendedName>
</protein>
<dbReference type="RefSeq" id="WP_099149118.1">
    <property type="nucleotide sequence ID" value="NZ_PDUD01000009.1"/>
</dbReference>
<proteinExistence type="predicted"/>
<dbReference type="Gene3D" id="3.30.70.2970">
    <property type="entry name" value="Protein of unknown function (DUF541), domain 2"/>
    <property type="match status" value="1"/>
</dbReference>
<dbReference type="PANTHER" id="PTHR34387:SF2">
    <property type="entry name" value="SLR1258 PROTEIN"/>
    <property type="match status" value="1"/>
</dbReference>
<dbReference type="PANTHER" id="PTHR34387">
    <property type="entry name" value="SLR1258 PROTEIN"/>
    <property type="match status" value="1"/>
</dbReference>
<evidence type="ECO:0000256" key="1">
    <source>
        <dbReference type="SAM" id="SignalP"/>
    </source>
</evidence>
<comment type="caution">
    <text evidence="2">The sequence shown here is derived from an EMBL/GenBank/DDBJ whole genome shotgun (WGS) entry which is preliminary data.</text>
</comment>
<evidence type="ECO:0008006" key="4">
    <source>
        <dbReference type="Google" id="ProtNLM"/>
    </source>
</evidence>
<evidence type="ECO:0000313" key="3">
    <source>
        <dbReference type="Proteomes" id="UP000223913"/>
    </source>
</evidence>
<accession>A0A2D0NH11</accession>
<feature type="chain" id="PRO_5012271428" description="DUF541 domain-containing protein" evidence="1">
    <location>
        <begin position="31"/>
        <end position="248"/>
    </location>
</feature>
<evidence type="ECO:0000313" key="2">
    <source>
        <dbReference type="EMBL" id="PHN07670.1"/>
    </source>
</evidence>
<dbReference type="EMBL" id="PDUD01000009">
    <property type="protein sequence ID" value="PHN07670.1"/>
    <property type="molecule type" value="Genomic_DNA"/>
</dbReference>
<dbReference type="InterPro" id="IPR052022">
    <property type="entry name" value="26kDa_periplasmic_antigen"/>
</dbReference>
<dbReference type="OrthoDB" id="702249at2"/>
<organism evidence="2 3">
    <name type="scientific">Flavilitoribacter nigricans (strain ATCC 23147 / DSM 23189 / NBRC 102662 / NCIMB 1420 / SS-2)</name>
    <name type="common">Lewinella nigricans</name>
    <dbReference type="NCBI Taxonomy" id="1122177"/>
    <lineage>
        <taxon>Bacteria</taxon>
        <taxon>Pseudomonadati</taxon>
        <taxon>Bacteroidota</taxon>
        <taxon>Saprospiria</taxon>
        <taxon>Saprospirales</taxon>
        <taxon>Lewinellaceae</taxon>
        <taxon>Flavilitoribacter</taxon>
    </lineage>
</organism>
<keyword evidence="3" id="KW-1185">Reference proteome</keyword>
<name>A0A2D0NH11_FLAN2</name>
<feature type="signal peptide" evidence="1">
    <location>
        <begin position="1"/>
        <end position="30"/>
    </location>
</feature>
<dbReference type="AlphaFoldDB" id="A0A2D0NH11"/>
<dbReference type="PROSITE" id="PS51257">
    <property type="entry name" value="PROKAR_LIPOPROTEIN"/>
    <property type="match status" value="1"/>
</dbReference>
<reference evidence="2 3" key="1">
    <citation type="submission" date="2017-10" db="EMBL/GenBank/DDBJ databases">
        <title>The draft genome sequence of Lewinella nigricans NBRC 102662.</title>
        <authorList>
            <person name="Wang K."/>
        </authorList>
    </citation>
    <scope>NUCLEOTIDE SEQUENCE [LARGE SCALE GENOMIC DNA]</scope>
    <source>
        <strain evidence="2 3">NBRC 102662</strain>
    </source>
</reference>
<dbReference type="Gene3D" id="3.30.110.170">
    <property type="entry name" value="Protein of unknown function (DUF541), domain 1"/>
    <property type="match status" value="1"/>
</dbReference>
<dbReference type="GO" id="GO:0006974">
    <property type="term" value="P:DNA damage response"/>
    <property type="evidence" value="ECO:0007669"/>
    <property type="project" value="TreeGrafter"/>
</dbReference>